<feature type="transmembrane region" description="Helical" evidence="7">
    <location>
        <begin position="265"/>
        <end position="291"/>
    </location>
</feature>
<evidence type="ECO:0000256" key="5">
    <source>
        <dbReference type="PROSITE-ProRule" id="PRU00205"/>
    </source>
</evidence>
<evidence type="ECO:0000256" key="7">
    <source>
        <dbReference type="SAM" id="Phobius"/>
    </source>
</evidence>
<dbReference type="PANTHER" id="PTHR13439:SF66">
    <property type="entry name" value="BCDNA.GH12326"/>
    <property type="match status" value="1"/>
</dbReference>
<keyword evidence="9" id="KW-1185">Reference proteome</keyword>
<gene>
    <name evidence="10 11" type="primary">LOC103506357</name>
</gene>
<evidence type="ECO:0000313" key="11">
    <source>
        <dbReference type="RefSeq" id="XP_017298323.1"/>
    </source>
</evidence>
<evidence type="ECO:0000256" key="1">
    <source>
        <dbReference type="ARBA" id="ARBA00004141"/>
    </source>
</evidence>
<feature type="transmembrane region" description="Helical" evidence="7">
    <location>
        <begin position="169"/>
        <end position="188"/>
    </location>
</feature>
<dbReference type="GO" id="GO:0016020">
    <property type="term" value="C:membrane"/>
    <property type="evidence" value="ECO:0007669"/>
    <property type="project" value="UniProtKB-SubCell"/>
</dbReference>
<dbReference type="AlphaFoldDB" id="A0A1S3CVZ4"/>
<dbReference type="STRING" id="121845.A0A1S3CVZ4"/>
<keyword evidence="2 5" id="KW-0812">Transmembrane</keyword>
<feature type="transmembrane region" description="Helical" evidence="7">
    <location>
        <begin position="124"/>
        <end position="149"/>
    </location>
</feature>
<dbReference type="SMART" id="SM00724">
    <property type="entry name" value="TLC"/>
    <property type="match status" value="1"/>
</dbReference>
<feature type="transmembrane region" description="Helical" evidence="7">
    <location>
        <begin position="51"/>
        <end position="70"/>
    </location>
</feature>
<dbReference type="KEGG" id="dci:103506357"/>
<feature type="transmembrane region" description="Helical" evidence="7">
    <location>
        <begin position="82"/>
        <end position="103"/>
    </location>
</feature>
<accession>A0A1S3CVZ4</accession>
<dbReference type="GeneID" id="103506357"/>
<evidence type="ECO:0000256" key="4">
    <source>
        <dbReference type="ARBA" id="ARBA00023136"/>
    </source>
</evidence>
<dbReference type="Proteomes" id="UP000079169">
    <property type="component" value="Unplaced"/>
</dbReference>
<feature type="transmembrane region" description="Helical" evidence="7">
    <location>
        <begin position="208"/>
        <end position="227"/>
    </location>
</feature>
<dbReference type="Pfam" id="PF03798">
    <property type="entry name" value="TRAM_LAG1_CLN8"/>
    <property type="match status" value="1"/>
</dbReference>
<keyword evidence="3 7" id="KW-1133">Transmembrane helix</keyword>
<protein>
    <submittedName>
        <fullName evidence="10 11">Protein FAM57A</fullName>
    </submittedName>
</protein>
<proteinExistence type="predicted"/>
<sequence length="341" mass="39831">MSDQTSCEHDERSTGFERSTEDIKHDQSSKQTDHCLTKYCHNMFKILKGSITMTGGIAFTAMALAVQVIPSTQRIRASHTQIANLTILGLTFYTSMFHLLLLIKFKTTAGKRLAKKFQLKKYEVYDICVKSVSALQAFLACLFACLVVMEDRCNMKNNFIAYSRWIDFYTWFGLPYFFYDIVVMYKAYTMEHGYMDVQTFILRNKIIFLHHLFIPTVGLLGVMTLRRKFGDCVFMFLYTMEFSTIFVNIRLILHRLRMTSSVLYFANGIAMLVSFFICRIVLLPYMFYAYIKLFDLSVLDAIKNIPLVCHFTIALFMILQVYWLGLMLRVTARLLRQHLTR</sequence>
<dbReference type="GO" id="GO:0005783">
    <property type="term" value="C:endoplasmic reticulum"/>
    <property type="evidence" value="ECO:0007669"/>
    <property type="project" value="TreeGrafter"/>
</dbReference>
<evidence type="ECO:0000256" key="6">
    <source>
        <dbReference type="SAM" id="MobiDB-lite"/>
    </source>
</evidence>
<dbReference type="GO" id="GO:0055088">
    <property type="term" value="P:lipid homeostasis"/>
    <property type="evidence" value="ECO:0007669"/>
    <property type="project" value="TreeGrafter"/>
</dbReference>
<dbReference type="OMA" id="CEHDERS"/>
<dbReference type="PROSITE" id="PS50922">
    <property type="entry name" value="TLC"/>
    <property type="match status" value="1"/>
</dbReference>
<evidence type="ECO:0000256" key="3">
    <source>
        <dbReference type="ARBA" id="ARBA00022989"/>
    </source>
</evidence>
<keyword evidence="4 5" id="KW-0472">Membrane</keyword>
<feature type="transmembrane region" description="Helical" evidence="7">
    <location>
        <begin position="233"/>
        <end position="253"/>
    </location>
</feature>
<evidence type="ECO:0000256" key="2">
    <source>
        <dbReference type="ARBA" id="ARBA00022692"/>
    </source>
</evidence>
<evidence type="ECO:0000313" key="10">
    <source>
        <dbReference type="RefSeq" id="XP_008468963.1"/>
    </source>
</evidence>
<comment type="subcellular location">
    <subcellularLocation>
        <location evidence="1">Membrane</location>
        <topology evidence="1">Multi-pass membrane protein</topology>
    </subcellularLocation>
</comment>
<organism evidence="9 10">
    <name type="scientific">Diaphorina citri</name>
    <name type="common">Asian citrus psyllid</name>
    <dbReference type="NCBI Taxonomy" id="121845"/>
    <lineage>
        <taxon>Eukaryota</taxon>
        <taxon>Metazoa</taxon>
        <taxon>Ecdysozoa</taxon>
        <taxon>Arthropoda</taxon>
        <taxon>Hexapoda</taxon>
        <taxon>Insecta</taxon>
        <taxon>Pterygota</taxon>
        <taxon>Neoptera</taxon>
        <taxon>Paraneoptera</taxon>
        <taxon>Hemiptera</taxon>
        <taxon>Sternorrhyncha</taxon>
        <taxon>Psylloidea</taxon>
        <taxon>Psyllidae</taxon>
        <taxon>Diaphorininae</taxon>
        <taxon>Diaphorina</taxon>
    </lineage>
</organism>
<evidence type="ECO:0000313" key="9">
    <source>
        <dbReference type="Proteomes" id="UP000079169"/>
    </source>
</evidence>
<feature type="region of interest" description="Disordered" evidence="6">
    <location>
        <begin position="1"/>
        <end position="27"/>
    </location>
</feature>
<dbReference type="InterPro" id="IPR050846">
    <property type="entry name" value="TLCD"/>
</dbReference>
<reference evidence="10 11" key="1">
    <citation type="submission" date="2025-04" db="UniProtKB">
        <authorList>
            <consortium name="RefSeq"/>
        </authorList>
    </citation>
    <scope>IDENTIFICATION</scope>
</reference>
<feature type="domain" description="TLC" evidence="8">
    <location>
        <begin position="122"/>
        <end position="336"/>
    </location>
</feature>
<dbReference type="RefSeq" id="XP_017298323.1">
    <property type="nucleotide sequence ID" value="XM_017442834.2"/>
</dbReference>
<dbReference type="PaxDb" id="121845-A0A1S3CVZ4"/>
<name>A0A1S3CVZ4_DIACI</name>
<feature type="transmembrane region" description="Helical" evidence="7">
    <location>
        <begin position="311"/>
        <end position="332"/>
    </location>
</feature>
<dbReference type="PANTHER" id="PTHR13439">
    <property type="entry name" value="CT120 PROTEIN"/>
    <property type="match status" value="1"/>
</dbReference>
<evidence type="ECO:0000259" key="8">
    <source>
        <dbReference type="PROSITE" id="PS50922"/>
    </source>
</evidence>
<dbReference type="RefSeq" id="XP_008468963.1">
    <property type="nucleotide sequence ID" value="XM_008470741.2"/>
</dbReference>
<dbReference type="InterPro" id="IPR006634">
    <property type="entry name" value="TLC-dom"/>
</dbReference>